<feature type="domain" description="Ferric siderophore reductase C-terminal" evidence="2">
    <location>
        <begin position="219"/>
        <end position="239"/>
    </location>
</feature>
<dbReference type="InterPro" id="IPR022770">
    <property type="entry name" value="IucA/IucC-like_C"/>
</dbReference>
<reference evidence="3 4" key="1">
    <citation type="submission" date="2018-06" db="EMBL/GenBank/DDBJ databases">
        <title>Actinomadura craniellae sp. nov. isolated from marine sponge Craniella sp.</title>
        <authorList>
            <person name="Li L."/>
            <person name="Xu Q.H."/>
            <person name="Lin H.W."/>
            <person name="Lu Y.H."/>
        </authorList>
    </citation>
    <scope>NUCLEOTIDE SEQUENCE [LARGE SCALE GENOMIC DNA]</scope>
    <source>
        <strain evidence="3 4">LHW63021</strain>
    </source>
</reference>
<dbReference type="OrthoDB" id="5180616at2"/>
<dbReference type="GO" id="GO:0051537">
    <property type="term" value="F:2 iron, 2 sulfur cluster binding"/>
    <property type="evidence" value="ECO:0007669"/>
    <property type="project" value="InterPro"/>
</dbReference>
<evidence type="ECO:0000313" key="3">
    <source>
        <dbReference type="EMBL" id="RAY13193.1"/>
    </source>
</evidence>
<dbReference type="Pfam" id="PF06276">
    <property type="entry name" value="FhuF"/>
    <property type="match status" value="1"/>
</dbReference>
<keyword evidence="4" id="KW-1185">Reference proteome</keyword>
<name>A0A365H4P2_9ACTN</name>
<evidence type="ECO:0000313" key="4">
    <source>
        <dbReference type="Proteomes" id="UP000251891"/>
    </source>
</evidence>
<evidence type="ECO:0000259" key="1">
    <source>
        <dbReference type="Pfam" id="PF06276"/>
    </source>
</evidence>
<organism evidence="3 4">
    <name type="scientific">Actinomadura craniellae</name>
    <dbReference type="NCBI Taxonomy" id="2231787"/>
    <lineage>
        <taxon>Bacteria</taxon>
        <taxon>Bacillati</taxon>
        <taxon>Actinomycetota</taxon>
        <taxon>Actinomycetes</taxon>
        <taxon>Streptosporangiales</taxon>
        <taxon>Thermomonosporaceae</taxon>
        <taxon>Actinomadura</taxon>
    </lineage>
</organism>
<dbReference type="EMBL" id="QLYX01000010">
    <property type="protein sequence ID" value="RAY13193.1"/>
    <property type="molecule type" value="Genomic_DNA"/>
</dbReference>
<protein>
    <submittedName>
        <fullName evidence="3">Uncharacterized protein</fullName>
    </submittedName>
</protein>
<dbReference type="GO" id="GO:0003824">
    <property type="term" value="F:catalytic activity"/>
    <property type="evidence" value="ECO:0007669"/>
    <property type="project" value="UniProtKB-ARBA"/>
</dbReference>
<gene>
    <name evidence="3" type="ORF">DPM19_22145</name>
</gene>
<dbReference type="AlphaFoldDB" id="A0A365H4P2"/>
<dbReference type="InterPro" id="IPR024726">
    <property type="entry name" value="FhuF_C"/>
</dbReference>
<comment type="caution">
    <text evidence="3">The sequence shown here is derived from an EMBL/GenBank/DDBJ whole genome shotgun (WGS) entry which is preliminary data.</text>
</comment>
<sequence length="246" mass="26001">MAAPTGEELLPEPLSALLDAAAGVPAGLRAGAEPGWRPADRLPELIEAEARRWDAPPHVAAALLWKSYSYWAVLPVTLGWALGRRVPLGGPPMLLPLDDEPHLLVGPRDLTVAVTATDPVAGRPGTVVAADETALLAMVRRTLLEDHLAPLIRALHARTRVGERTLWGSVAEAFAYPLAAHAESLPEPAETVVPALLDGLGPPVAGLVRPLPGPPGLRRRTCCLWVTLPGAEACPTCCLIREPGER</sequence>
<dbReference type="RefSeq" id="WP_111869886.1">
    <property type="nucleotide sequence ID" value="NZ_QLYX01000010.1"/>
</dbReference>
<evidence type="ECO:0000259" key="2">
    <source>
        <dbReference type="Pfam" id="PF11575"/>
    </source>
</evidence>
<dbReference type="Pfam" id="PF11575">
    <property type="entry name" value="FhuF_C"/>
    <property type="match status" value="1"/>
</dbReference>
<proteinExistence type="predicted"/>
<accession>A0A365H4P2</accession>
<feature type="domain" description="Aerobactin siderophore biosynthesis IucA/IucC-like C-terminal" evidence="1">
    <location>
        <begin position="116"/>
        <end position="190"/>
    </location>
</feature>
<dbReference type="Proteomes" id="UP000251891">
    <property type="component" value="Unassembled WGS sequence"/>
</dbReference>